<gene>
    <name evidence="2" type="ORF">M2A_0890</name>
</gene>
<evidence type="ECO:0000313" key="3">
    <source>
        <dbReference type="Proteomes" id="UP000028702"/>
    </source>
</evidence>
<evidence type="ECO:0000256" key="1">
    <source>
        <dbReference type="SAM" id="MobiDB-lite"/>
    </source>
</evidence>
<dbReference type="EMBL" id="BBIO01000003">
    <property type="protein sequence ID" value="GAK44391.1"/>
    <property type="molecule type" value="Genomic_DNA"/>
</dbReference>
<dbReference type="AlphaFoldDB" id="A0A081B8M3"/>
<feature type="compositionally biased region" description="Basic and acidic residues" evidence="1">
    <location>
        <begin position="64"/>
        <end position="77"/>
    </location>
</feature>
<proteinExistence type="predicted"/>
<evidence type="ECO:0000313" key="2">
    <source>
        <dbReference type="EMBL" id="GAK44391.1"/>
    </source>
</evidence>
<feature type="region of interest" description="Disordered" evidence="1">
    <location>
        <begin position="64"/>
        <end position="84"/>
    </location>
</feature>
<comment type="caution">
    <text evidence="2">The sequence shown here is derived from an EMBL/GenBank/DDBJ whole genome shotgun (WGS) entry which is preliminary data.</text>
</comment>
<feature type="compositionally biased region" description="Low complexity" evidence="1">
    <location>
        <begin position="140"/>
        <end position="156"/>
    </location>
</feature>
<organism evidence="2 3">
    <name type="scientific">Tepidicaulis marinus</name>
    <dbReference type="NCBI Taxonomy" id="1333998"/>
    <lineage>
        <taxon>Bacteria</taxon>
        <taxon>Pseudomonadati</taxon>
        <taxon>Pseudomonadota</taxon>
        <taxon>Alphaproteobacteria</taxon>
        <taxon>Hyphomicrobiales</taxon>
        <taxon>Parvibaculaceae</taxon>
        <taxon>Tepidicaulis</taxon>
    </lineage>
</organism>
<name>A0A081B8M3_9HYPH</name>
<sequence length="163" mass="17826">MAKKTETRELFATLPAARTLWLASLGFYGRLYDEALKRAEQPRERAQTLFSGFVAKGEEVEKETRSTLTRAQKEATDNLKAARTQVQTTVEERIAKLRDALPVPQLPANVFPANARIKELEAEVDALTRKVNALNAKKAAAKTAAKPAAPKAAAKPRTAKKAA</sequence>
<keyword evidence="3" id="KW-1185">Reference proteome</keyword>
<dbReference type="RefSeq" id="WP_052379200.1">
    <property type="nucleotide sequence ID" value="NZ_BBIO01000003.1"/>
</dbReference>
<dbReference type="InterPro" id="IPR008769">
    <property type="entry name" value="PhaF_PhaI"/>
</dbReference>
<accession>A0A081B8M3</accession>
<reference evidence="2 3" key="1">
    <citation type="submission" date="2014-07" db="EMBL/GenBank/DDBJ databases">
        <title>Tepidicaulis marinum gen. nov., sp. nov., a novel marine bacterium denitrifying nitrate to nitrous oxide strictly under microaerobic conditions.</title>
        <authorList>
            <person name="Takeuchi M."/>
            <person name="Yamagishi T."/>
            <person name="Kamagata Y."/>
            <person name="Oshima K."/>
            <person name="Hattori M."/>
            <person name="Katayama T."/>
            <person name="Hanada S."/>
            <person name="Tamaki H."/>
            <person name="Marumo K."/>
            <person name="Maeda H."/>
            <person name="Nedachi M."/>
            <person name="Iwasaki W."/>
            <person name="Suwa Y."/>
            <person name="Sakata S."/>
        </authorList>
    </citation>
    <scope>NUCLEOTIDE SEQUENCE [LARGE SCALE GENOMIC DNA]</scope>
    <source>
        <strain evidence="2 3">MA2</strain>
    </source>
</reference>
<feature type="region of interest" description="Disordered" evidence="1">
    <location>
        <begin position="140"/>
        <end position="163"/>
    </location>
</feature>
<protein>
    <submittedName>
        <fullName evidence="2">Conserved protein</fullName>
    </submittedName>
</protein>
<dbReference type="STRING" id="1333998.M2A_0890"/>
<dbReference type="Proteomes" id="UP000028702">
    <property type="component" value="Unassembled WGS sequence"/>
</dbReference>
<dbReference type="Pfam" id="PF05597">
    <property type="entry name" value="Phasin"/>
    <property type="match status" value="1"/>
</dbReference>